<accession>A0A239JZZ4</accession>
<evidence type="ECO:0000313" key="2">
    <source>
        <dbReference type="EMBL" id="SNT11189.1"/>
    </source>
</evidence>
<organism evidence="2 3">
    <name type="scientific">Actinacidiphila glaucinigra</name>
    <dbReference type="NCBI Taxonomy" id="235986"/>
    <lineage>
        <taxon>Bacteria</taxon>
        <taxon>Bacillati</taxon>
        <taxon>Actinomycetota</taxon>
        <taxon>Actinomycetes</taxon>
        <taxon>Kitasatosporales</taxon>
        <taxon>Streptomycetaceae</taxon>
        <taxon>Actinacidiphila</taxon>
    </lineage>
</organism>
<evidence type="ECO:0000313" key="3">
    <source>
        <dbReference type="Proteomes" id="UP000198280"/>
    </source>
</evidence>
<dbReference type="EMBL" id="FZOF01000014">
    <property type="protein sequence ID" value="SNT11189.1"/>
    <property type="molecule type" value="Genomic_DNA"/>
</dbReference>
<dbReference type="Proteomes" id="UP000198280">
    <property type="component" value="Unassembled WGS sequence"/>
</dbReference>
<dbReference type="Pfam" id="PF14016">
    <property type="entry name" value="DUF4232"/>
    <property type="match status" value="1"/>
</dbReference>
<evidence type="ECO:0000259" key="1">
    <source>
        <dbReference type="Pfam" id="PF14016"/>
    </source>
</evidence>
<proteinExistence type="predicted"/>
<reference evidence="2 3" key="1">
    <citation type="submission" date="2017-06" db="EMBL/GenBank/DDBJ databases">
        <authorList>
            <person name="Kim H.J."/>
            <person name="Triplett B.A."/>
        </authorList>
    </citation>
    <scope>NUCLEOTIDE SEQUENCE [LARGE SCALE GENOMIC DNA]</scope>
    <source>
        <strain evidence="2 3">CGMCC 4.1858</strain>
    </source>
</reference>
<keyword evidence="3" id="KW-1185">Reference proteome</keyword>
<feature type="domain" description="DUF4232" evidence="1">
    <location>
        <begin position="11"/>
        <end position="133"/>
    </location>
</feature>
<name>A0A239JZZ4_9ACTN</name>
<protein>
    <recommendedName>
        <fullName evidence="1">DUF4232 domain-containing protein</fullName>
    </recommendedName>
</protein>
<sequence>MAGRFAERQPGGRVGEYLAQIVLRNASHGTCSLQGWAGLEVFGDGIPVVCNGADDPNSDCGKGPDTTKPRSVTVTRVPGLTADLVVLAPGEQTSYGLLWSDERRPECDATGGWAPPYGARVRIPGDSRPLTAAPLPDMWACGGLIRLMPIGLTFPPFGGSAGGTG</sequence>
<dbReference type="InterPro" id="IPR025326">
    <property type="entry name" value="DUF4232"/>
</dbReference>
<gene>
    <name evidence="2" type="ORF">SAMN05216252_114115</name>
</gene>
<dbReference type="AlphaFoldDB" id="A0A239JZZ4"/>